<reference evidence="1 2" key="1">
    <citation type="submission" date="2015-08" db="EMBL/GenBank/DDBJ databases">
        <title>Complete genome sequence of Sulfurifustis variabilis.</title>
        <authorList>
            <person name="Miura A."/>
            <person name="Kojima H."/>
            <person name="Fukui M."/>
        </authorList>
    </citation>
    <scope>NUCLEOTIDE SEQUENCE [LARGE SCALE GENOMIC DNA]</scope>
    <source>
        <strain evidence="2">skN76</strain>
    </source>
</reference>
<evidence type="ECO:0000313" key="1">
    <source>
        <dbReference type="EMBL" id="BAU50253.1"/>
    </source>
</evidence>
<sequence length="102" mass="10871">MLRAALAALASGGCSARPGAGVAAAPAPDTRLPGEYILTLRPHADPEAVRAAFREHEVVDLRPVTGPHYLLRLRRDPGLDAIRSIAPPEVLAVQPSYAYRPQ</sequence>
<dbReference type="Proteomes" id="UP000218899">
    <property type="component" value="Chromosome"/>
</dbReference>
<accession>A0A1C7AFT1</accession>
<protein>
    <submittedName>
        <fullName evidence="1">Uncharacterized protein</fullName>
    </submittedName>
</protein>
<dbReference type="EMBL" id="AP014936">
    <property type="protein sequence ID" value="BAU50253.1"/>
    <property type="molecule type" value="Genomic_DNA"/>
</dbReference>
<dbReference type="AlphaFoldDB" id="A0A1C7AFT1"/>
<keyword evidence="2" id="KW-1185">Reference proteome</keyword>
<proteinExistence type="predicted"/>
<evidence type="ECO:0000313" key="2">
    <source>
        <dbReference type="Proteomes" id="UP000218899"/>
    </source>
</evidence>
<name>A0A1C7AFT1_9GAMM</name>
<gene>
    <name evidence="1" type="ORF">SVA_3719</name>
</gene>
<dbReference type="KEGG" id="sva:SVA_3719"/>
<organism evidence="1 2">
    <name type="scientific">Sulfurifustis variabilis</name>
    <dbReference type="NCBI Taxonomy" id="1675686"/>
    <lineage>
        <taxon>Bacteria</taxon>
        <taxon>Pseudomonadati</taxon>
        <taxon>Pseudomonadota</taxon>
        <taxon>Gammaproteobacteria</taxon>
        <taxon>Acidiferrobacterales</taxon>
        <taxon>Acidiferrobacteraceae</taxon>
        <taxon>Sulfurifustis</taxon>
    </lineage>
</organism>